<protein>
    <submittedName>
        <fullName evidence="6">Transcriptional regulator, TetR family</fullName>
    </submittedName>
</protein>
<accession>A0A1C4XLS9</accession>
<evidence type="ECO:0000313" key="7">
    <source>
        <dbReference type="Proteomes" id="UP000198228"/>
    </source>
</evidence>
<evidence type="ECO:0000256" key="3">
    <source>
        <dbReference type="ARBA" id="ARBA00023163"/>
    </source>
</evidence>
<dbReference type="RefSeq" id="WP_088961408.1">
    <property type="nucleotide sequence ID" value="NZ_LT607410.1"/>
</dbReference>
<dbReference type="EMBL" id="LT607410">
    <property type="protein sequence ID" value="SCF09346.1"/>
    <property type="molecule type" value="Genomic_DNA"/>
</dbReference>
<evidence type="ECO:0000313" key="6">
    <source>
        <dbReference type="EMBL" id="SCF09346.1"/>
    </source>
</evidence>
<dbReference type="PROSITE" id="PS50977">
    <property type="entry name" value="HTH_TETR_2"/>
    <property type="match status" value="1"/>
</dbReference>
<dbReference type="SUPFAM" id="SSF48498">
    <property type="entry name" value="Tetracyclin repressor-like, C-terminal domain"/>
    <property type="match status" value="1"/>
</dbReference>
<keyword evidence="1" id="KW-0805">Transcription regulation</keyword>
<proteinExistence type="predicted"/>
<feature type="domain" description="HTH tetR-type" evidence="5">
    <location>
        <begin position="14"/>
        <end position="74"/>
    </location>
</feature>
<dbReference type="InterPro" id="IPR009057">
    <property type="entry name" value="Homeodomain-like_sf"/>
</dbReference>
<evidence type="ECO:0000256" key="2">
    <source>
        <dbReference type="ARBA" id="ARBA00023125"/>
    </source>
</evidence>
<dbReference type="InterPro" id="IPR001647">
    <property type="entry name" value="HTH_TetR"/>
</dbReference>
<dbReference type="AlphaFoldDB" id="A0A1C4XLS9"/>
<dbReference type="InterPro" id="IPR011075">
    <property type="entry name" value="TetR_C"/>
</dbReference>
<dbReference type="PANTHER" id="PTHR47506:SF6">
    <property type="entry name" value="HTH-TYPE TRANSCRIPTIONAL REPRESSOR NEMR"/>
    <property type="match status" value="1"/>
</dbReference>
<dbReference type="PANTHER" id="PTHR47506">
    <property type="entry name" value="TRANSCRIPTIONAL REGULATORY PROTEIN"/>
    <property type="match status" value="1"/>
</dbReference>
<gene>
    <name evidence="6" type="ORF">GA0074696_2684</name>
</gene>
<dbReference type="Pfam" id="PF00440">
    <property type="entry name" value="TetR_N"/>
    <property type="match status" value="1"/>
</dbReference>
<feature type="DNA-binding region" description="H-T-H motif" evidence="4">
    <location>
        <begin position="37"/>
        <end position="56"/>
    </location>
</feature>
<dbReference type="Pfam" id="PF16925">
    <property type="entry name" value="TetR_C_13"/>
    <property type="match status" value="1"/>
</dbReference>
<keyword evidence="2 4" id="KW-0238">DNA-binding</keyword>
<evidence type="ECO:0000259" key="5">
    <source>
        <dbReference type="PROSITE" id="PS50977"/>
    </source>
</evidence>
<dbReference type="InterPro" id="IPR036271">
    <property type="entry name" value="Tet_transcr_reg_TetR-rel_C_sf"/>
</dbReference>
<dbReference type="Gene3D" id="1.10.357.10">
    <property type="entry name" value="Tetracycline Repressor, domain 2"/>
    <property type="match status" value="1"/>
</dbReference>
<dbReference type="SUPFAM" id="SSF46689">
    <property type="entry name" value="Homeodomain-like"/>
    <property type="match status" value="1"/>
</dbReference>
<dbReference type="GO" id="GO:0003677">
    <property type="term" value="F:DNA binding"/>
    <property type="evidence" value="ECO:0007669"/>
    <property type="project" value="UniProtKB-UniRule"/>
</dbReference>
<dbReference type="Proteomes" id="UP000198228">
    <property type="component" value="Chromosome I"/>
</dbReference>
<name>A0A1C4XLS9_9ACTN</name>
<evidence type="ECO:0000256" key="1">
    <source>
        <dbReference type="ARBA" id="ARBA00023015"/>
    </source>
</evidence>
<dbReference type="PRINTS" id="PR00455">
    <property type="entry name" value="HTHTETR"/>
</dbReference>
<evidence type="ECO:0000256" key="4">
    <source>
        <dbReference type="PROSITE-ProRule" id="PRU00335"/>
    </source>
</evidence>
<organism evidence="6 7">
    <name type="scientific">Micromonospora purpureochromogenes</name>
    <dbReference type="NCBI Taxonomy" id="47872"/>
    <lineage>
        <taxon>Bacteria</taxon>
        <taxon>Bacillati</taxon>
        <taxon>Actinomycetota</taxon>
        <taxon>Actinomycetes</taxon>
        <taxon>Micromonosporales</taxon>
        <taxon>Micromonosporaceae</taxon>
        <taxon>Micromonospora</taxon>
    </lineage>
</organism>
<reference evidence="6 7" key="1">
    <citation type="submission" date="2016-06" db="EMBL/GenBank/DDBJ databases">
        <authorList>
            <person name="Kjaerup R.B."/>
            <person name="Dalgaard T.S."/>
            <person name="Juul-Madsen H.R."/>
        </authorList>
    </citation>
    <scope>NUCLEOTIDE SEQUENCE [LARGE SCALE GENOMIC DNA]</scope>
    <source>
        <strain evidence="6 7">DSM 43821</strain>
    </source>
</reference>
<keyword evidence="3" id="KW-0804">Transcription</keyword>
<sequence>MTATRSTGLTARGARTRERIIEVTATLVFRQGAAGTSLDEVMAEAAVSKSQLYHYFADKDDLLRAVIDRQTGRILEAQRAQLDDLDSIEGLRRWRDLVVATQEAAGRVGGCPLGSLANELADRNENTRGVLDSSFRRWAARLADGLAAMRANGQLVSEADPAALAEAPIAALQGGLLLAKTRRTARPLARALDMAIAHINTLTPSGRRRG</sequence>